<reference evidence="2" key="1">
    <citation type="submission" date="2009-09" db="EMBL/GenBank/DDBJ databases">
        <authorList>
            <person name="Weinstock G."/>
            <person name="Sodergren E."/>
            <person name="Clifton S."/>
            <person name="Fulton L."/>
            <person name="Fulton B."/>
            <person name="Courtney L."/>
            <person name="Fronick C."/>
            <person name="Harrison M."/>
            <person name="Strong C."/>
            <person name="Farmer C."/>
            <person name="Delahaunty K."/>
            <person name="Markovic C."/>
            <person name="Hall O."/>
            <person name="Minx P."/>
            <person name="Tomlinson C."/>
            <person name="Mitreva M."/>
            <person name="Nelson J."/>
            <person name="Hou S."/>
            <person name="Wollam A."/>
            <person name="Pepin K.H."/>
            <person name="Johnson M."/>
            <person name="Bhonagiri V."/>
            <person name="Nash W.E."/>
            <person name="Warren W."/>
            <person name="Chinwalla A."/>
            <person name="Mardis E.R."/>
            <person name="Wilson R.K."/>
        </authorList>
    </citation>
    <scope>NUCLEOTIDE SEQUENCE [LARGE SCALE GENOMIC DNA]</scope>
    <source>
        <strain evidence="2">DSM 20583</strain>
    </source>
</reference>
<evidence type="ECO:0000259" key="1">
    <source>
        <dbReference type="Pfam" id="PF21941"/>
    </source>
</evidence>
<evidence type="ECO:0000313" key="3">
    <source>
        <dbReference type="Proteomes" id="UP000003755"/>
    </source>
</evidence>
<sequence length="474" mass="56088">MRKVTRKSIKDSDIDLKRVKKRLLEMADAIHINNKNNLTDINVICEEIFGQILNKLYDINLVSLSAEVSGTFIAVDLVDYGKRVAYQITSQNSRKKIDTTLKKFNDSGLYRNIDELYFLILSSHEHTYKGTDTICLKNGKKFSYTKNVMNFNKLISEIERKNEIKTGFIVDVYECISMVYDSGRLKYFSIVNETELLMRTSIYDLDETKSWTKGYGDIHLSAFIPLSYEGELSCMLQIRQHNLSGVYITFNQEMLLEDYFISEIEFEKKHHVGRYEDEEEICMQIQNMRINLNAHTAYHIYKLFEELKEEYFVTRKKINNILGVEGLSREENKYRLMTIDIMEWEEILFFARNHDWLQKDNEMEWNIFNNNCSRSSLTLSPNVNGTIRGDILAKISVSPNELWNDKLDLYWEPGFKTGTRSMDCFDNIVKWKADYTAEWIRNKLLERAHTYYEKCNTKQSFWQRIWNRLHIGKA</sequence>
<gene>
    <name evidence="2" type="ORF">BLAHAN_06500</name>
</gene>
<dbReference type="Proteomes" id="UP000003755">
    <property type="component" value="Unassembled WGS sequence"/>
</dbReference>
<dbReference type="HOGENOM" id="CLU_575786_0_0_9"/>
<dbReference type="NCBIfam" id="NF033859">
    <property type="entry name" value="SMEK_N"/>
    <property type="match status" value="1"/>
</dbReference>
<protein>
    <recommendedName>
        <fullName evidence="1">SMEK domain-containing protein</fullName>
    </recommendedName>
</protein>
<dbReference type="RefSeq" id="WP_003023080.1">
    <property type="nucleotide sequence ID" value="NZ_CP022413.2"/>
</dbReference>
<dbReference type="KEGG" id="bhan:CGC63_13400"/>
<dbReference type="EMBL" id="ABYU02000030">
    <property type="protein sequence ID" value="EEX21045.1"/>
    <property type="molecule type" value="Genomic_DNA"/>
</dbReference>
<comment type="caution">
    <text evidence="2">The sequence shown here is derived from an EMBL/GenBank/DDBJ whole genome shotgun (WGS) entry which is preliminary data.</text>
</comment>
<name>C9LAP7_BLAHA</name>
<keyword evidence="3" id="KW-1185">Reference proteome</keyword>
<organism evidence="2 3">
    <name type="scientific">Blautia hansenii DSM 20583</name>
    <dbReference type="NCBI Taxonomy" id="537007"/>
    <lineage>
        <taxon>Bacteria</taxon>
        <taxon>Bacillati</taxon>
        <taxon>Bacillota</taxon>
        <taxon>Clostridia</taxon>
        <taxon>Lachnospirales</taxon>
        <taxon>Lachnospiraceae</taxon>
        <taxon>Blautia</taxon>
    </lineage>
</organism>
<feature type="domain" description="SMEK" evidence="1">
    <location>
        <begin position="19"/>
        <end position="158"/>
    </location>
</feature>
<dbReference type="Pfam" id="PF21941">
    <property type="entry name" value="SMEK_N"/>
    <property type="match status" value="1"/>
</dbReference>
<dbReference type="eggNOG" id="COG3903">
    <property type="taxonomic scope" value="Bacteria"/>
</dbReference>
<evidence type="ECO:0000313" key="2">
    <source>
        <dbReference type="EMBL" id="EEX21045.1"/>
    </source>
</evidence>
<dbReference type="AlphaFoldDB" id="C9LAP7"/>
<dbReference type="STRING" id="537007.BLAHAN_06500"/>
<proteinExistence type="predicted"/>
<dbReference type="InterPro" id="IPR047740">
    <property type="entry name" value="SMEK_dom"/>
</dbReference>
<accession>C9LAP7</accession>